<keyword evidence="3" id="KW-1185">Reference proteome</keyword>
<feature type="domain" description="Fe/B12 periplasmic-binding" evidence="1">
    <location>
        <begin position="14"/>
        <end position="147"/>
    </location>
</feature>
<dbReference type="Proteomes" id="UP000289555">
    <property type="component" value="Chromosome"/>
</dbReference>
<evidence type="ECO:0000259" key="1">
    <source>
        <dbReference type="Pfam" id="PF01497"/>
    </source>
</evidence>
<dbReference type="Pfam" id="PF01497">
    <property type="entry name" value="Peripla_BP_2"/>
    <property type="match status" value="1"/>
</dbReference>
<proteinExistence type="predicted"/>
<dbReference type="EMBL" id="AP019416">
    <property type="protein sequence ID" value="BBI51648.1"/>
    <property type="molecule type" value="Genomic_DNA"/>
</dbReference>
<protein>
    <recommendedName>
        <fullName evidence="1">Fe/B12 periplasmic-binding domain-containing protein</fullName>
    </recommendedName>
</protein>
<dbReference type="SUPFAM" id="SSF53807">
    <property type="entry name" value="Helical backbone' metal receptor"/>
    <property type="match status" value="1"/>
</dbReference>
<reference evidence="3" key="1">
    <citation type="journal article" date="2019" name="Microbiol. Resour. Announc.">
        <title>Complete Genome Sequence of Halomonas olivaria, a Moderately Halophilic Bacterium Isolated from Olive Processing Effluents, Obtained by Nanopore Sequencing.</title>
        <authorList>
            <person name="Nagata S."/>
            <person name="Ii K.M."/>
            <person name="Tsukimi T."/>
            <person name="Miura M.C."/>
            <person name="Galipon J."/>
            <person name="Arakawa K."/>
        </authorList>
    </citation>
    <scope>NUCLEOTIDE SEQUENCE [LARGE SCALE GENOMIC DNA]</scope>
    <source>
        <strain evidence="3">TYRC17</strain>
    </source>
</reference>
<accession>A0ABN5WYK3</accession>
<evidence type="ECO:0000313" key="2">
    <source>
        <dbReference type="EMBL" id="BBI51648.1"/>
    </source>
</evidence>
<name>A0ABN5WYK3_9GAMM</name>
<dbReference type="InterPro" id="IPR002491">
    <property type="entry name" value="ABC_transptr_periplasmic_BD"/>
</dbReference>
<evidence type="ECO:0000313" key="3">
    <source>
        <dbReference type="Proteomes" id="UP000289555"/>
    </source>
</evidence>
<gene>
    <name evidence="2" type="ORF">HORIV_40690</name>
</gene>
<organism evidence="2 3">
    <name type="scientific">Vreelandella olivaria</name>
    <dbReference type="NCBI Taxonomy" id="390919"/>
    <lineage>
        <taxon>Bacteria</taxon>
        <taxon>Pseudomonadati</taxon>
        <taxon>Pseudomonadota</taxon>
        <taxon>Gammaproteobacteria</taxon>
        <taxon>Oceanospirillales</taxon>
        <taxon>Halomonadaceae</taxon>
        <taxon>Vreelandella</taxon>
    </lineage>
</organism>
<dbReference type="Gene3D" id="3.40.50.1980">
    <property type="entry name" value="Nitrogenase molybdenum iron protein domain"/>
    <property type="match status" value="1"/>
</dbReference>
<sequence>MVQPGSPQFTEANEAIERITDDDPSFEAVVNKRPDLVAVQYEWHVGPTGSVATREQFHELGINTYIMPADCDTKDNSTGGDGTRTAAFSTDSIYKGITELAQIYDVQDAGEALVADLIDREERAIALASSLDLPEDLSAAFWFSSTDLGLAPSLRVSLARRAI</sequence>